<reference evidence="3 4" key="1">
    <citation type="submission" date="2024-02" db="EMBL/GenBank/DDBJ databases">
        <authorList>
            <person name="Vignale AGUSTIN F."/>
            <person name="Sosa J E."/>
            <person name="Modenutti C."/>
        </authorList>
    </citation>
    <scope>NUCLEOTIDE SEQUENCE [LARGE SCALE GENOMIC DNA]</scope>
</reference>
<feature type="region of interest" description="Disordered" evidence="1">
    <location>
        <begin position="63"/>
        <end position="96"/>
    </location>
</feature>
<proteinExistence type="predicted"/>
<evidence type="ECO:0000313" key="3">
    <source>
        <dbReference type="EMBL" id="CAK9168772.1"/>
    </source>
</evidence>
<keyword evidence="2" id="KW-0812">Transmembrane</keyword>
<keyword evidence="2" id="KW-0472">Membrane</keyword>
<accession>A0ABC8TH52</accession>
<dbReference type="Proteomes" id="UP001642360">
    <property type="component" value="Unassembled WGS sequence"/>
</dbReference>
<evidence type="ECO:0000256" key="2">
    <source>
        <dbReference type="SAM" id="Phobius"/>
    </source>
</evidence>
<feature type="transmembrane region" description="Helical" evidence="2">
    <location>
        <begin position="30"/>
        <end position="49"/>
    </location>
</feature>
<comment type="caution">
    <text evidence="3">The sequence shown here is derived from an EMBL/GenBank/DDBJ whole genome shotgun (WGS) entry which is preliminary data.</text>
</comment>
<feature type="compositionally biased region" description="Low complexity" evidence="1">
    <location>
        <begin position="84"/>
        <end position="96"/>
    </location>
</feature>
<dbReference type="AlphaFoldDB" id="A0ABC8TH52"/>
<name>A0ABC8TH52_9AQUA</name>
<dbReference type="EMBL" id="CAUOFW020005158">
    <property type="protein sequence ID" value="CAK9168772.1"/>
    <property type="molecule type" value="Genomic_DNA"/>
</dbReference>
<keyword evidence="2" id="KW-1133">Transmembrane helix</keyword>
<protein>
    <submittedName>
        <fullName evidence="3">Uncharacterized protein</fullName>
    </submittedName>
</protein>
<gene>
    <name evidence="3" type="ORF">ILEXP_LOCUS38185</name>
</gene>
<evidence type="ECO:0000256" key="1">
    <source>
        <dbReference type="SAM" id="MobiDB-lite"/>
    </source>
</evidence>
<keyword evidence="4" id="KW-1185">Reference proteome</keyword>
<evidence type="ECO:0000313" key="4">
    <source>
        <dbReference type="Proteomes" id="UP001642360"/>
    </source>
</evidence>
<organism evidence="3 4">
    <name type="scientific">Ilex paraguariensis</name>
    <name type="common">yerba mate</name>
    <dbReference type="NCBI Taxonomy" id="185542"/>
    <lineage>
        <taxon>Eukaryota</taxon>
        <taxon>Viridiplantae</taxon>
        <taxon>Streptophyta</taxon>
        <taxon>Embryophyta</taxon>
        <taxon>Tracheophyta</taxon>
        <taxon>Spermatophyta</taxon>
        <taxon>Magnoliopsida</taxon>
        <taxon>eudicotyledons</taxon>
        <taxon>Gunneridae</taxon>
        <taxon>Pentapetalae</taxon>
        <taxon>asterids</taxon>
        <taxon>campanulids</taxon>
        <taxon>Aquifoliales</taxon>
        <taxon>Aquifoliaceae</taxon>
        <taxon>Ilex</taxon>
    </lineage>
</organism>
<sequence length="137" mass="14899">FMWWKPQLTQAYILSLPGLDSYSKMSHKTASSSACLFVCCLFLIWLFIVSPVMSDRIARILTSTPSNRPSKMGVHGSRSPIAHSSTGKSSPSSVPGKSTYISYGNISASSSVSNTPYNRGRPYSRGCSNLTRCNVPP</sequence>
<feature type="non-terminal residue" evidence="3">
    <location>
        <position position="1"/>
    </location>
</feature>